<dbReference type="RefSeq" id="WP_017098248.1">
    <property type="nucleotide sequence ID" value="NZ_CAWQKL010000203.1"/>
</dbReference>
<accession>A0AB35N5Z8</accession>
<evidence type="ECO:0000313" key="1">
    <source>
        <dbReference type="EMBL" id="MDP2503938.1"/>
    </source>
</evidence>
<sequence length="90" mass="10186">MAKYNQITQADGWYFVHENVVDKDDKPYVVYRVAVWALDEENDVIGLIHVSGLTLENTQTPKLIPPPPVQGSYLHESELSTVQSSCLKQQ</sequence>
<comment type="caution">
    <text evidence="1">The sequence shown here is derived from an EMBL/GenBank/DDBJ whole genome shotgun (WGS) entry which is preliminary data.</text>
</comment>
<evidence type="ECO:0000313" key="2">
    <source>
        <dbReference type="Proteomes" id="UP001177935"/>
    </source>
</evidence>
<proteinExistence type="predicted"/>
<name>A0AB35N5Z8_VIBSP</name>
<dbReference type="AlphaFoldDB" id="A0AB35N5Z8"/>
<protein>
    <submittedName>
        <fullName evidence="1">Uncharacterized protein</fullName>
    </submittedName>
</protein>
<reference evidence="1" key="1">
    <citation type="submission" date="2023-07" db="EMBL/GenBank/DDBJ databases">
        <title>Genome content predicts the carbon catabolic preferences of heterotrophic bacteria.</title>
        <authorList>
            <person name="Gralka M."/>
        </authorList>
    </citation>
    <scope>NUCLEOTIDE SEQUENCE</scope>
    <source>
        <strain evidence="1">6E02</strain>
    </source>
</reference>
<gene>
    <name evidence="1" type="ORF">Q8W42_24960</name>
</gene>
<organism evidence="1 2">
    <name type="scientific">Vibrio splendidus</name>
    <dbReference type="NCBI Taxonomy" id="29497"/>
    <lineage>
        <taxon>Bacteria</taxon>
        <taxon>Pseudomonadati</taxon>
        <taxon>Pseudomonadota</taxon>
        <taxon>Gammaproteobacteria</taxon>
        <taxon>Vibrionales</taxon>
        <taxon>Vibrionaceae</taxon>
        <taxon>Vibrio</taxon>
    </lineage>
</organism>
<dbReference type="EMBL" id="JAUYVL010000028">
    <property type="protein sequence ID" value="MDP2503938.1"/>
    <property type="molecule type" value="Genomic_DNA"/>
</dbReference>
<dbReference type="Proteomes" id="UP001177935">
    <property type="component" value="Unassembled WGS sequence"/>
</dbReference>